<dbReference type="CDD" id="cd06259">
    <property type="entry name" value="YdcF-like"/>
    <property type="match status" value="1"/>
</dbReference>
<keyword evidence="1" id="KW-0812">Transmembrane</keyword>
<proteinExistence type="predicted"/>
<feature type="domain" description="DUF218" evidence="2">
    <location>
        <begin position="79"/>
        <end position="241"/>
    </location>
</feature>
<dbReference type="Pfam" id="PF02698">
    <property type="entry name" value="DUF218"/>
    <property type="match status" value="1"/>
</dbReference>
<dbReference type="PANTHER" id="PTHR30336:SF4">
    <property type="entry name" value="ENVELOPE BIOGENESIS FACTOR ELYC"/>
    <property type="match status" value="1"/>
</dbReference>
<evidence type="ECO:0000313" key="3">
    <source>
        <dbReference type="EMBL" id="RBQ28359.1"/>
    </source>
</evidence>
<sequence>MFVIKKIISAFFLPIPIGLFLLILSLFFLLKNSYKKAKLFLVFSFVWFVLISNQIVSNALLSPLENYYPALIDTPKVNYILVLGNAHKSDENLAISSQVKETAINRLVDGIRHYNNLKNEQYAVKLIVSGYSFDDINSHAQMQKKLAISLGVDENDIITLDTPKDTKEEAIETKKIVEDEEVILVTSASHMKRAVLLFEKEGLTVLPSPTQHKGYSTIYPTSFFDANNIKKVELAFHEYLGILYSYLKGDI</sequence>
<dbReference type="AlphaFoldDB" id="A0A366MS80"/>
<dbReference type="PANTHER" id="PTHR30336">
    <property type="entry name" value="INNER MEMBRANE PROTEIN, PROBABLE PERMEASE"/>
    <property type="match status" value="1"/>
</dbReference>
<protein>
    <recommendedName>
        <fullName evidence="2">DUF218 domain-containing protein</fullName>
    </recommendedName>
</protein>
<dbReference type="Gene3D" id="3.40.50.620">
    <property type="entry name" value="HUPs"/>
    <property type="match status" value="1"/>
</dbReference>
<evidence type="ECO:0000259" key="2">
    <source>
        <dbReference type="Pfam" id="PF02698"/>
    </source>
</evidence>
<evidence type="ECO:0000256" key="1">
    <source>
        <dbReference type="SAM" id="Phobius"/>
    </source>
</evidence>
<keyword evidence="4" id="KW-1185">Reference proteome</keyword>
<accession>A0A366MS80</accession>
<feature type="transmembrane region" description="Helical" evidence="1">
    <location>
        <begin position="37"/>
        <end position="56"/>
    </location>
</feature>
<gene>
    <name evidence="3" type="ORF">CRU91_09725</name>
</gene>
<name>A0A366MS80_9BACT</name>
<keyword evidence="1" id="KW-1133">Transmembrane helix</keyword>
<comment type="caution">
    <text evidence="3">The sequence shown here is derived from an EMBL/GenBank/DDBJ whole genome shotgun (WGS) entry which is preliminary data.</text>
</comment>
<keyword evidence="1" id="KW-0472">Membrane</keyword>
<organism evidence="3 4">
    <name type="scientific">Aliarcobacter vitoriensis</name>
    <dbReference type="NCBI Taxonomy" id="2011099"/>
    <lineage>
        <taxon>Bacteria</taxon>
        <taxon>Pseudomonadati</taxon>
        <taxon>Campylobacterota</taxon>
        <taxon>Epsilonproteobacteria</taxon>
        <taxon>Campylobacterales</taxon>
        <taxon>Arcobacteraceae</taxon>
        <taxon>Aliarcobacter</taxon>
    </lineage>
</organism>
<dbReference type="GO" id="GO:0043164">
    <property type="term" value="P:Gram-negative-bacterium-type cell wall biogenesis"/>
    <property type="evidence" value="ECO:0007669"/>
    <property type="project" value="TreeGrafter"/>
</dbReference>
<dbReference type="InterPro" id="IPR003848">
    <property type="entry name" value="DUF218"/>
</dbReference>
<dbReference type="Proteomes" id="UP000252669">
    <property type="component" value="Unassembled WGS sequence"/>
</dbReference>
<dbReference type="EMBL" id="PDKB01000017">
    <property type="protein sequence ID" value="RBQ28359.1"/>
    <property type="molecule type" value="Genomic_DNA"/>
</dbReference>
<dbReference type="InterPro" id="IPR051599">
    <property type="entry name" value="Cell_Envelope_Assoc"/>
</dbReference>
<dbReference type="GO" id="GO:0000270">
    <property type="term" value="P:peptidoglycan metabolic process"/>
    <property type="evidence" value="ECO:0007669"/>
    <property type="project" value="TreeGrafter"/>
</dbReference>
<feature type="transmembrane region" description="Helical" evidence="1">
    <location>
        <begin position="6"/>
        <end position="30"/>
    </location>
</feature>
<dbReference type="GO" id="GO:0005886">
    <property type="term" value="C:plasma membrane"/>
    <property type="evidence" value="ECO:0007669"/>
    <property type="project" value="TreeGrafter"/>
</dbReference>
<dbReference type="InterPro" id="IPR014729">
    <property type="entry name" value="Rossmann-like_a/b/a_fold"/>
</dbReference>
<evidence type="ECO:0000313" key="4">
    <source>
        <dbReference type="Proteomes" id="UP000252669"/>
    </source>
</evidence>
<dbReference type="OrthoDB" id="9809813at2"/>
<dbReference type="RefSeq" id="WP_113895035.1">
    <property type="nucleotide sequence ID" value="NZ_JANJGA010000001.1"/>
</dbReference>
<reference evidence="3 4" key="1">
    <citation type="submission" date="2017-10" db="EMBL/GenBank/DDBJ databases">
        <title>Genomics of the genus Arcobacter.</title>
        <authorList>
            <person name="Perez-Cataluna A."/>
            <person name="Figueras M.J."/>
        </authorList>
    </citation>
    <scope>NUCLEOTIDE SEQUENCE [LARGE SCALE GENOMIC DNA]</scope>
    <source>
        <strain evidence="3 4">CECT 9230</strain>
    </source>
</reference>